<dbReference type="InterPro" id="IPR013961">
    <property type="entry name" value="RAI1"/>
</dbReference>
<name>A0A914YX72_9BILA</name>
<dbReference type="GO" id="GO:0110155">
    <property type="term" value="P:NAD-cap decapping"/>
    <property type="evidence" value="ECO:0007669"/>
    <property type="project" value="TreeGrafter"/>
</dbReference>
<dbReference type="PANTHER" id="PTHR12395">
    <property type="entry name" value="DOM-3 RELATED"/>
    <property type="match status" value="1"/>
</dbReference>
<evidence type="ECO:0000256" key="1">
    <source>
        <dbReference type="ARBA" id="ARBA00006562"/>
    </source>
</evidence>
<dbReference type="GO" id="GO:0000956">
    <property type="term" value="P:nuclear-transcribed mRNA catabolic process"/>
    <property type="evidence" value="ECO:0007669"/>
    <property type="project" value="TreeGrafter"/>
</dbReference>
<feature type="domain" description="RAI1-like" evidence="4">
    <location>
        <begin position="37"/>
        <end position="365"/>
    </location>
</feature>
<reference evidence="6" key="1">
    <citation type="submission" date="2022-11" db="UniProtKB">
        <authorList>
            <consortium name="WormBaseParasite"/>
        </authorList>
    </citation>
    <scope>IDENTIFICATION</scope>
</reference>
<sequence length="408" mass="47106">MLSTPATPIPPPVAPIRQGTLCSTRVREQYYNSMKLQPELIDDFVLTREREVIIGKKTHKYFVEKYLSDDELFAFDLSEGFETYDPKPSDEGLLAVLQYILKKAEPEQTLKEVIHGADFVCYRGYLTKIAVSPYEEGGIGWKFAVTKFNDTFFLMELDSDARIEERKKETPKTKLFTYWGHKFETFIFAKEGEMPTPKDPVSTWEEMGAFFVASFPKNGEKEPEIKVFYSAEMDGLDKDGKHVEVKTQFKNLFIGRFFSKKAMKWYIQSKLVGIDDVVVGFRSENGIVNRVKKVNLEGLQQKCKEWKSDVCFRTCQHVFNQIRHFYNQQIKDGEMLIVERKPDSLMVEFQVVPESAYTVLTEEFKKRFSATAAGAVATEEKQDRIKKRENFPNLVESEGESTSKKACI</sequence>
<dbReference type="WBParaSite" id="PSU_v2.g4565.t1">
    <property type="protein sequence ID" value="PSU_v2.g4565.t1"/>
    <property type="gene ID" value="PSU_v2.g4565"/>
</dbReference>
<dbReference type="GO" id="GO:0004518">
    <property type="term" value="F:nuclease activity"/>
    <property type="evidence" value="ECO:0007669"/>
    <property type="project" value="UniProtKB-KW"/>
</dbReference>
<keyword evidence="2" id="KW-0378">Hydrolase</keyword>
<keyword evidence="2" id="KW-0539">Nucleus</keyword>
<comment type="cofactor">
    <cofactor evidence="2">
        <name>a divalent metal cation</name>
        <dbReference type="ChEBI" id="CHEBI:60240"/>
    </cofactor>
</comment>
<protein>
    <recommendedName>
        <fullName evidence="2">Decapping nuclease</fullName>
        <ecNumber evidence="2">3.6.1.-</ecNumber>
    </recommendedName>
</protein>
<evidence type="ECO:0000313" key="6">
    <source>
        <dbReference type="WBParaSite" id="PSU_v2.g4565.t1"/>
    </source>
</evidence>
<dbReference type="GO" id="GO:0000166">
    <property type="term" value="F:nucleotide binding"/>
    <property type="evidence" value="ECO:0007669"/>
    <property type="project" value="UniProtKB-KW"/>
</dbReference>
<dbReference type="Pfam" id="PF08652">
    <property type="entry name" value="RAI1"/>
    <property type="match status" value="1"/>
</dbReference>
<dbReference type="PANTHER" id="PTHR12395:SF9">
    <property type="entry name" value="DECAPPING AND EXORIBONUCLEASE PROTEIN"/>
    <property type="match status" value="1"/>
</dbReference>
<dbReference type="Proteomes" id="UP000887577">
    <property type="component" value="Unplaced"/>
</dbReference>
<dbReference type="InterPro" id="IPR039039">
    <property type="entry name" value="RAI1-like_fam"/>
</dbReference>
<keyword evidence="2" id="KW-0694">RNA-binding</keyword>
<evidence type="ECO:0000259" key="4">
    <source>
        <dbReference type="Pfam" id="PF08652"/>
    </source>
</evidence>
<comment type="function">
    <text evidence="2">Decapping enzyme for NAD-capped RNAs: specifically hydrolyzes the nicotinamide adenine dinucleotide (NAD) cap from a subset of RNAs by removing the entire NAD moiety from the 5'-end of an NAD-capped RNA.</text>
</comment>
<comment type="similarity">
    <text evidence="1 2">Belongs to the DXO/Dom3Z family.</text>
</comment>
<keyword evidence="2" id="KW-0540">Nuclease</keyword>
<feature type="compositionally biased region" description="Basic and acidic residues" evidence="3">
    <location>
        <begin position="381"/>
        <end position="390"/>
    </location>
</feature>
<keyword evidence="2" id="KW-0479">Metal-binding</keyword>
<keyword evidence="2" id="KW-0547">Nucleotide-binding</keyword>
<comment type="subcellular location">
    <subcellularLocation>
        <location evidence="2">Nucleus</location>
    </subcellularLocation>
</comment>
<dbReference type="GO" id="GO:0005634">
    <property type="term" value="C:nucleus"/>
    <property type="evidence" value="ECO:0007669"/>
    <property type="project" value="UniProtKB-SubCell"/>
</dbReference>
<evidence type="ECO:0000313" key="5">
    <source>
        <dbReference type="Proteomes" id="UP000887577"/>
    </source>
</evidence>
<evidence type="ECO:0000256" key="3">
    <source>
        <dbReference type="SAM" id="MobiDB-lite"/>
    </source>
</evidence>
<dbReference type="GO" id="GO:0046872">
    <property type="term" value="F:metal ion binding"/>
    <property type="evidence" value="ECO:0007669"/>
    <property type="project" value="UniProtKB-KW"/>
</dbReference>
<organism evidence="5 6">
    <name type="scientific">Panagrolaimus superbus</name>
    <dbReference type="NCBI Taxonomy" id="310955"/>
    <lineage>
        <taxon>Eukaryota</taxon>
        <taxon>Metazoa</taxon>
        <taxon>Ecdysozoa</taxon>
        <taxon>Nematoda</taxon>
        <taxon>Chromadorea</taxon>
        <taxon>Rhabditida</taxon>
        <taxon>Tylenchina</taxon>
        <taxon>Panagrolaimomorpha</taxon>
        <taxon>Panagrolaimoidea</taxon>
        <taxon>Panagrolaimidae</taxon>
        <taxon>Panagrolaimus</taxon>
    </lineage>
</organism>
<dbReference type="GO" id="GO:0034353">
    <property type="term" value="F:mRNA 5'-diphosphatase activity"/>
    <property type="evidence" value="ECO:0007669"/>
    <property type="project" value="TreeGrafter"/>
</dbReference>
<dbReference type="EC" id="3.6.1.-" evidence="2"/>
<keyword evidence="5" id="KW-1185">Reference proteome</keyword>
<proteinExistence type="inferred from homology"/>
<evidence type="ECO:0000256" key="2">
    <source>
        <dbReference type="RuleBase" id="RU367113"/>
    </source>
</evidence>
<accession>A0A914YX72</accession>
<dbReference type="GO" id="GO:0005829">
    <property type="term" value="C:cytosol"/>
    <property type="evidence" value="ECO:0007669"/>
    <property type="project" value="TreeGrafter"/>
</dbReference>
<dbReference type="GO" id="GO:0003723">
    <property type="term" value="F:RNA binding"/>
    <property type="evidence" value="ECO:0007669"/>
    <property type="project" value="UniProtKB-KW"/>
</dbReference>
<feature type="region of interest" description="Disordered" evidence="3">
    <location>
        <begin position="381"/>
        <end position="408"/>
    </location>
</feature>
<dbReference type="AlphaFoldDB" id="A0A914YX72"/>